<evidence type="ECO:0000256" key="3">
    <source>
        <dbReference type="ARBA" id="ARBA00022884"/>
    </source>
</evidence>
<dbReference type="GeneID" id="24817831"/>
<dbReference type="Gene3D" id="1.10.8.50">
    <property type="match status" value="1"/>
</dbReference>
<dbReference type="OrthoDB" id="372127at2157"/>
<comment type="function">
    <text evidence="6">Located at the top of the head of the 30S subunit, it contacts several helices of the 16S rRNA. In the 70S ribosome it contacts the 23S rRNA (bridge B1a) and protein L5 of the 50S subunit (bridge B1b), connecting the 2 subunits; these bridges are implicated in subunit movement.</text>
</comment>
<dbReference type="PANTHER" id="PTHR10871">
    <property type="entry name" value="30S RIBOSOMAL PROTEIN S13/40S RIBOSOMAL PROTEIN S18"/>
    <property type="match status" value="1"/>
</dbReference>
<evidence type="ECO:0000256" key="4">
    <source>
        <dbReference type="ARBA" id="ARBA00022980"/>
    </source>
</evidence>
<dbReference type="SUPFAM" id="SSF46946">
    <property type="entry name" value="S13-like H2TH domain"/>
    <property type="match status" value="1"/>
</dbReference>
<dbReference type="GO" id="GO:0006412">
    <property type="term" value="P:translation"/>
    <property type="evidence" value="ECO:0007669"/>
    <property type="project" value="UniProtKB-UniRule"/>
</dbReference>
<accession>A0A0A7LCP6</accession>
<evidence type="ECO:0000256" key="7">
    <source>
        <dbReference type="RuleBase" id="RU003830"/>
    </source>
</evidence>
<sequence>MAKPKKEAPKAEDENFNFIVRIANSDIDGQKRTVIGLQSIKGVGKRVAQIVVKKANVNPTAKIGTLSDDKVKELEKMVLTYYEYAPHWAVNRQMDYETGADMHLIGNDLDIIQKDDINRMKMIRCYRGIRHETKHKVRGQRTRSNGRKGLTIGVQRKSS</sequence>
<evidence type="ECO:0000313" key="10">
    <source>
        <dbReference type="Proteomes" id="UP000030787"/>
    </source>
</evidence>
<dbReference type="AlphaFoldDB" id="A0A0A7LCP6"/>
<evidence type="ECO:0000256" key="8">
    <source>
        <dbReference type="SAM" id="MobiDB-lite"/>
    </source>
</evidence>
<keyword evidence="4 6" id="KW-0689">Ribosomal protein</keyword>
<keyword evidence="2 6" id="KW-0699">rRNA-binding</keyword>
<dbReference type="InterPro" id="IPR019977">
    <property type="entry name" value="Ribosomal_uS13_archaeal"/>
</dbReference>
<dbReference type="Proteomes" id="UP000030787">
    <property type="component" value="Chromosome"/>
</dbReference>
<evidence type="ECO:0000313" key="9">
    <source>
        <dbReference type="EMBL" id="AIZ56057.1"/>
    </source>
</evidence>
<dbReference type="PIRSF" id="PIRSF002134">
    <property type="entry name" value="Ribosomal_S13"/>
    <property type="match status" value="1"/>
</dbReference>
<dbReference type="GO" id="GO:0005829">
    <property type="term" value="C:cytosol"/>
    <property type="evidence" value="ECO:0007669"/>
    <property type="project" value="TreeGrafter"/>
</dbReference>
<evidence type="ECO:0000256" key="5">
    <source>
        <dbReference type="ARBA" id="ARBA00023274"/>
    </source>
</evidence>
<keyword evidence="5 6" id="KW-0687">Ribonucleoprotein</keyword>
<dbReference type="InterPro" id="IPR018269">
    <property type="entry name" value="Ribosomal_uS13_CS"/>
</dbReference>
<protein>
    <recommendedName>
        <fullName evidence="6">Small ribosomal subunit protein uS13</fullName>
    </recommendedName>
</protein>
<dbReference type="PROSITE" id="PS00646">
    <property type="entry name" value="RIBOSOMAL_S13_1"/>
    <property type="match status" value="1"/>
</dbReference>
<dbReference type="HOGENOM" id="CLU_103849_0_0_2"/>
<reference evidence="9 10" key="1">
    <citation type="journal article" date="2014" name="Appl. Environ. Microbiol.">
        <title>Comparative Genome Analysis of 'Candidatus Methanoplasma termitum' Indicates a New Mode of Energy Metabolism in the Seventh Order of Methanogens.</title>
        <authorList>
            <person name="Lang K."/>
            <person name="Schuldes J."/>
            <person name="Klingl A."/>
            <person name="Poehlein A."/>
            <person name="Daniel R."/>
            <person name="Brune A."/>
        </authorList>
    </citation>
    <scope>NUCLEOTIDE SEQUENCE [LARGE SCALE GENOMIC DNA]</scope>
    <source>
        <strain evidence="10">Mpt1</strain>
    </source>
</reference>
<dbReference type="GO" id="GO:0003735">
    <property type="term" value="F:structural constituent of ribosome"/>
    <property type="evidence" value="ECO:0007669"/>
    <property type="project" value="InterPro"/>
</dbReference>
<dbReference type="STRING" id="1577791.Mpt1_c01560"/>
<comment type="similarity">
    <text evidence="1 6 7">Belongs to the universal ribosomal protein uS13 family.</text>
</comment>
<feature type="region of interest" description="Disordered" evidence="8">
    <location>
        <begin position="135"/>
        <end position="159"/>
    </location>
</feature>
<proteinExistence type="inferred from homology"/>
<comment type="subunit">
    <text evidence="6">Part of the 30S ribosomal subunit. Forms a loose heterodimer with protein S19. Forms two bridges to the 50S subunit in the 70S ribosome.</text>
</comment>
<organism evidence="9 10">
    <name type="scientific">Candidatus Methanoplasma termitum</name>
    <dbReference type="NCBI Taxonomy" id="1577791"/>
    <lineage>
        <taxon>Archaea</taxon>
        <taxon>Methanobacteriati</taxon>
        <taxon>Thermoplasmatota</taxon>
        <taxon>Thermoplasmata</taxon>
        <taxon>Methanomassiliicoccales</taxon>
        <taxon>Methanomassiliicoccaceae</taxon>
        <taxon>Candidatus Methanoplasma</taxon>
    </lineage>
</organism>
<dbReference type="PROSITE" id="PS50159">
    <property type="entry name" value="RIBOSOMAL_S13_2"/>
    <property type="match status" value="1"/>
</dbReference>
<dbReference type="NCBIfam" id="NF003140">
    <property type="entry name" value="PRK04053.1"/>
    <property type="match status" value="1"/>
</dbReference>
<evidence type="ECO:0000256" key="6">
    <source>
        <dbReference type="HAMAP-Rule" id="MF_01315"/>
    </source>
</evidence>
<dbReference type="GO" id="GO:0015935">
    <property type="term" value="C:small ribosomal subunit"/>
    <property type="evidence" value="ECO:0007669"/>
    <property type="project" value="TreeGrafter"/>
</dbReference>
<dbReference type="NCBIfam" id="TIGR03629">
    <property type="entry name" value="uS13_arch"/>
    <property type="match status" value="1"/>
</dbReference>
<dbReference type="InterPro" id="IPR001892">
    <property type="entry name" value="Ribosomal_uS13"/>
</dbReference>
<dbReference type="InterPro" id="IPR010979">
    <property type="entry name" value="Ribosomal_uS13-like_H2TH"/>
</dbReference>
<dbReference type="RefSeq" id="WP_048111367.1">
    <property type="nucleotide sequence ID" value="NZ_CP010070.1"/>
</dbReference>
<keyword evidence="3 6" id="KW-0694">RNA-binding</keyword>
<name>A0A0A7LCP6_9ARCH</name>
<keyword evidence="10" id="KW-1185">Reference proteome</keyword>
<evidence type="ECO:0000256" key="2">
    <source>
        <dbReference type="ARBA" id="ARBA00022730"/>
    </source>
</evidence>
<dbReference type="GO" id="GO:0019843">
    <property type="term" value="F:rRNA binding"/>
    <property type="evidence" value="ECO:0007669"/>
    <property type="project" value="UniProtKB-UniRule"/>
</dbReference>
<dbReference type="InterPro" id="IPR027437">
    <property type="entry name" value="Rbsml_uS13_C"/>
</dbReference>
<dbReference type="Pfam" id="PF00416">
    <property type="entry name" value="Ribosomal_S13"/>
    <property type="match status" value="1"/>
</dbReference>
<evidence type="ECO:0000256" key="1">
    <source>
        <dbReference type="ARBA" id="ARBA00008080"/>
    </source>
</evidence>
<dbReference type="Gene3D" id="4.10.910.10">
    <property type="entry name" value="30s ribosomal protein s13, domain 2"/>
    <property type="match status" value="1"/>
</dbReference>
<dbReference type="KEGG" id="mear:Mpt1_c01560"/>
<dbReference type="FunFam" id="1.10.8.50:FF:000001">
    <property type="entry name" value="30S ribosomal protein S13"/>
    <property type="match status" value="1"/>
</dbReference>
<feature type="compositionally biased region" description="Basic residues" evidence="8">
    <location>
        <begin position="135"/>
        <end position="146"/>
    </location>
</feature>
<dbReference type="HAMAP" id="MF_01315">
    <property type="entry name" value="Ribosomal_uS13"/>
    <property type="match status" value="1"/>
</dbReference>
<dbReference type="PANTHER" id="PTHR10871:SF3">
    <property type="entry name" value="SMALL RIBOSOMAL SUBUNIT PROTEIN US13"/>
    <property type="match status" value="1"/>
</dbReference>
<dbReference type="EMBL" id="CP010070">
    <property type="protein sequence ID" value="AIZ56057.1"/>
    <property type="molecule type" value="Genomic_DNA"/>
</dbReference>
<gene>
    <name evidence="6" type="primary">rps13</name>
    <name evidence="9" type="ORF">Mpt1_c01560</name>
</gene>